<reference evidence="1 2" key="1">
    <citation type="submission" date="2012-05" db="EMBL/GenBank/DDBJ databases">
        <title>Genome sequence of Nitritalea halalkaliphila LW7.</title>
        <authorList>
            <person name="Jangir P.K."/>
            <person name="Singh A."/>
            <person name="Shivaji S."/>
            <person name="Sharma R."/>
        </authorList>
    </citation>
    <scope>NUCLEOTIDE SEQUENCE [LARGE SCALE GENOMIC DNA]</scope>
    <source>
        <strain evidence="1 2">LW7</strain>
    </source>
</reference>
<comment type="caution">
    <text evidence="1">The sequence shown here is derived from an EMBL/GenBank/DDBJ whole genome shotgun (WGS) entry which is preliminary data.</text>
</comment>
<dbReference type="InterPro" id="IPR046697">
    <property type="entry name" value="DUF6567"/>
</dbReference>
<organism evidence="1 2">
    <name type="scientific">Nitritalea halalkaliphila LW7</name>
    <dbReference type="NCBI Taxonomy" id="1189621"/>
    <lineage>
        <taxon>Bacteria</taxon>
        <taxon>Pseudomonadati</taxon>
        <taxon>Bacteroidota</taxon>
        <taxon>Cytophagia</taxon>
        <taxon>Cytophagales</taxon>
        <taxon>Cyclobacteriaceae</taxon>
        <taxon>Nitritalea</taxon>
    </lineage>
</organism>
<dbReference type="AlphaFoldDB" id="I5C4D7"/>
<evidence type="ECO:0000313" key="2">
    <source>
        <dbReference type="Proteomes" id="UP000005551"/>
    </source>
</evidence>
<name>I5C4D7_9BACT</name>
<gene>
    <name evidence="1" type="ORF">A3SI_09578</name>
</gene>
<dbReference type="Proteomes" id="UP000005551">
    <property type="component" value="Unassembled WGS sequence"/>
</dbReference>
<sequence length="102" mass="11121">MNTAIVANLNSNTTNVELSEKNFTVVKKVTGSSTATYIFGIGGISNKALLQMAYTDMLDNADLVGKSRAIVNVTNESHVKSITPLYIRRTTFVHAHVVEFTD</sequence>
<dbReference type="OrthoDB" id="826430at2"/>
<dbReference type="STRING" id="1189621.A3SI_09578"/>
<protein>
    <submittedName>
        <fullName evidence="1">Uncharacterized protein</fullName>
    </submittedName>
</protein>
<proteinExistence type="predicted"/>
<accession>I5C4D7</accession>
<keyword evidence="2" id="KW-1185">Reference proteome</keyword>
<dbReference type="EMBL" id="AJYA01000019">
    <property type="protein sequence ID" value="EIM76689.1"/>
    <property type="molecule type" value="Genomic_DNA"/>
</dbReference>
<dbReference type="Pfam" id="PF20205">
    <property type="entry name" value="DUF6567"/>
    <property type="match status" value="1"/>
</dbReference>
<evidence type="ECO:0000313" key="1">
    <source>
        <dbReference type="EMBL" id="EIM76689.1"/>
    </source>
</evidence>